<proteinExistence type="inferred from homology"/>
<keyword evidence="6 8" id="KW-0414">Isoprene biosynthesis</keyword>
<feature type="binding site" evidence="8">
    <location>
        <position position="9"/>
    </location>
    <ligand>
        <name>a divalent metal cation</name>
        <dbReference type="ChEBI" id="CHEBI:60240"/>
    </ligand>
</feature>
<feature type="binding site" evidence="8">
    <location>
        <position position="140"/>
    </location>
    <ligand>
        <name>4-CDP-2-C-methyl-D-erythritol 2-phosphate</name>
        <dbReference type="ChEBI" id="CHEBI:57919"/>
    </ligand>
</feature>
<evidence type="ECO:0000256" key="8">
    <source>
        <dbReference type="HAMAP-Rule" id="MF_00107"/>
    </source>
</evidence>
<dbReference type="GO" id="GO:0046872">
    <property type="term" value="F:metal ion binding"/>
    <property type="evidence" value="ECO:0007669"/>
    <property type="project" value="UniProtKB-KW"/>
</dbReference>
<dbReference type="PROSITE" id="PS01350">
    <property type="entry name" value="ISPF"/>
    <property type="match status" value="1"/>
</dbReference>
<accession>A0A9D2NXT6</accession>
<dbReference type="CDD" id="cd00554">
    <property type="entry name" value="MECDP_synthase"/>
    <property type="match status" value="1"/>
</dbReference>
<dbReference type="NCBIfam" id="TIGR00151">
    <property type="entry name" value="ispF"/>
    <property type="match status" value="1"/>
</dbReference>
<dbReference type="EMBL" id="DWWK01000158">
    <property type="protein sequence ID" value="HJC39398.1"/>
    <property type="molecule type" value="Genomic_DNA"/>
</dbReference>
<comment type="pathway">
    <text evidence="2 8">Isoprenoid biosynthesis; isopentenyl diphosphate biosynthesis via DXP pathway; isopentenyl diphosphate from 1-deoxy-D-xylulose 5-phosphate: step 4/6.</text>
</comment>
<dbReference type="HAMAP" id="MF_00107">
    <property type="entry name" value="IspF"/>
    <property type="match status" value="1"/>
</dbReference>
<dbReference type="FunFam" id="3.30.1330.50:FF:000001">
    <property type="entry name" value="2-C-methyl-D-erythritol 2,4-cyclodiphosphate synthase"/>
    <property type="match status" value="1"/>
</dbReference>
<evidence type="ECO:0000313" key="12">
    <source>
        <dbReference type="Proteomes" id="UP000823894"/>
    </source>
</evidence>
<evidence type="ECO:0000256" key="7">
    <source>
        <dbReference type="ARBA" id="ARBA00023239"/>
    </source>
</evidence>
<feature type="binding site" evidence="8">
    <location>
        <position position="43"/>
    </location>
    <ligand>
        <name>a divalent metal cation</name>
        <dbReference type="ChEBI" id="CHEBI:60240"/>
    </ligand>
</feature>
<keyword evidence="5 8" id="KW-0479">Metal-binding</keyword>
<evidence type="ECO:0000256" key="6">
    <source>
        <dbReference type="ARBA" id="ARBA00023229"/>
    </source>
</evidence>
<evidence type="ECO:0000256" key="1">
    <source>
        <dbReference type="ARBA" id="ARBA00000200"/>
    </source>
</evidence>
<feature type="binding site" evidence="8">
    <location>
        <begin position="57"/>
        <end position="59"/>
    </location>
    <ligand>
        <name>4-CDP-2-C-methyl-D-erythritol 2-phosphate</name>
        <dbReference type="ChEBI" id="CHEBI:57919"/>
    </ligand>
</feature>
<comment type="cofactor">
    <cofactor evidence="8">
        <name>a divalent metal cation</name>
        <dbReference type="ChEBI" id="CHEBI:60240"/>
    </cofactor>
    <text evidence="8">Binds 1 divalent metal cation per subunit.</text>
</comment>
<keyword evidence="7 8" id="KW-0456">Lyase</keyword>
<dbReference type="AlphaFoldDB" id="A0A9D2NXT6"/>
<gene>
    <name evidence="8 11" type="primary">ispF</name>
    <name evidence="11" type="ORF">H9757_10115</name>
</gene>
<evidence type="ECO:0000256" key="3">
    <source>
        <dbReference type="ARBA" id="ARBA00008480"/>
    </source>
</evidence>
<evidence type="ECO:0000313" key="11">
    <source>
        <dbReference type="EMBL" id="HJC39398.1"/>
    </source>
</evidence>
<feature type="site" description="Transition state stabilizer" evidence="8">
    <location>
        <position position="134"/>
    </location>
</feature>
<dbReference type="SUPFAM" id="SSF69765">
    <property type="entry name" value="IpsF-like"/>
    <property type="match status" value="1"/>
</dbReference>
<dbReference type="Gene3D" id="3.30.1330.50">
    <property type="entry name" value="2-C-methyl-D-erythritol 2,4-cyclodiphosphate synthase"/>
    <property type="match status" value="1"/>
</dbReference>
<comment type="similarity">
    <text evidence="3 8 9">Belongs to the IspF family.</text>
</comment>
<organism evidence="11 12">
    <name type="scientific">Candidatus Mediterraneibacter faecigallinarum</name>
    <dbReference type="NCBI Taxonomy" id="2838669"/>
    <lineage>
        <taxon>Bacteria</taxon>
        <taxon>Bacillati</taxon>
        <taxon>Bacillota</taxon>
        <taxon>Clostridia</taxon>
        <taxon>Lachnospirales</taxon>
        <taxon>Lachnospiraceae</taxon>
        <taxon>Mediterraneibacter</taxon>
    </lineage>
</organism>
<feature type="binding site" evidence="8">
    <location>
        <begin position="9"/>
        <end position="11"/>
    </location>
    <ligand>
        <name>4-CDP-2-C-methyl-D-erythritol 2-phosphate</name>
        <dbReference type="ChEBI" id="CHEBI:57919"/>
    </ligand>
</feature>
<dbReference type="GO" id="GO:0019288">
    <property type="term" value="P:isopentenyl diphosphate biosynthetic process, methylerythritol 4-phosphate pathway"/>
    <property type="evidence" value="ECO:0007669"/>
    <property type="project" value="UniProtKB-UniRule"/>
</dbReference>
<feature type="binding site" evidence="8">
    <location>
        <position position="11"/>
    </location>
    <ligand>
        <name>a divalent metal cation</name>
        <dbReference type="ChEBI" id="CHEBI:60240"/>
    </ligand>
</feature>
<reference evidence="11" key="1">
    <citation type="journal article" date="2021" name="PeerJ">
        <title>Extensive microbial diversity within the chicken gut microbiome revealed by metagenomics and culture.</title>
        <authorList>
            <person name="Gilroy R."/>
            <person name="Ravi A."/>
            <person name="Getino M."/>
            <person name="Pursley I."/>
            <person name="Horton D.L."/>
            <person name="Alikhan N.F."/>
            <person name="Baker D."/>
            <person name="Gharbi K."/>
            <person name="Hall N."/>
            <person name="Watson M."/>
            <person name="Adriaenssens E.M."/>
            <person name="Foster-Nyarko E."/>
            <person name="Jarju S."/>
            <person name="Secka A."/>
            <person name="Antonio M."/>
            <person name="Oren A."/>
            <person name="Chaudhuri R.R."/>
            <person name="La Ragione R."/>
            <person name="Hildebrand F."/>
            <person name="Pallen M.J."/>
        </authorList>
    </citation>
    <scope>NUCLEOTIDE SEQUENCE</scope>
    <source>
        <strain evidence="11">ChiGjej1B1-1692</strain>
    </source>
</reference>
<feature type="domain" description="2-C-methyl-D-erythritol 2,4-cyclodiphosphate synthase" evidence="10">
    <location>
        <begin position="2"/>
        <end position="155"/>
    </location>
</feature>
<comment type="function">
    <text evidence="8">Involved in the biosynthesis of isopentenyl diphosphate (IPP) and dimethylallyl diphosphate (DMAPP), two major building blocks of isoprenoid compounds. Catalyzes the conversion of 4-diphosphocytidyl-2-C-methyl-D-erythritol 2-phosphate (CDP-ME2P) to 2-C-methyl-D-erythritol 2,4-cyclodiphosphate (ME-CPP) with a corresponding release of cytidine 5-monophosphate (CMP).</text>
</comment>
<feature type="binding site" evidence="8">
    <location>
        <begin position="133"/>
        <end position="136"/>
    </location>
    <ligand>
        <name>4-CDP-2-C-methyl-D-erythritol 2-phosphate</name>
        <dbReference type="ChEBI" id="CHEBI:57919"/>
    </ligand>
</feature>
<sequence>MMRIGMGYDVHRLTEGRKLILGGVEIPYEKGLLGHSDADVLLHAIMDALLGAAALGDIGKHFPDTDPQYKGISSIRLLEHVGALLEEQGYLIENIDATIIAQRPKMRPHIDQMRQNIADALNIETDQVNVKATTEEGLGFTGTGEGISSQAVCAIEKYMNYSSVDISQEAPACRGCCGQKAAEEQE</sequence>
<dbReference type="GO" id="GO:0016114">
    <property type="term" value="P:terpenoid biosynthetic process"/>
    <property type="evidence" value="ECO:0007669"/>
    <property type="project" value="InterPro"/>
</dbReference>
<comment type="catalytic activity">
    <reaction evidence="1 8 9">
        <text>4-CDP-2-C-methyl-D-erythritol 2-phosphate = 2-C-methyl-D-erythritol 2,4-cyclic diphosphate + CMP</text>
        <dbReference type="Rhea" id="RHEA:23864"/>
        <dbReference type="ChEBI" id="CHEBI:57919"/>
        <dbReference type="ChEBI" id="CHEBI:58483"/>
        <dbReference type="ChEBI" id="CHEBI:60377"/>
        <dbReference type="EC" id="4.6.1.12"/>
    </reaction>
</comment>
<evidence type="ECO:0000256" key="2">
    <source>
        <dbReference type="ARBA" id="ARBA00004709"/>
    </source>
</evidence>
<feature type="site" description="Transition state stabilizer" evidence="8">
    <location>
        <position position="35"/>
    </location>
</feature>
<dbReference type="InterPro" id="IPR003526">
    <property type="entry name" value="MECDP_synthase"/>
</dbReference>
<evidence type="ECO:0000259" key="10">
    <source>
        <dbReference type="Pfam" id="PF02542"/>
    </source>
</evidence>
<dbReference type="Pfam" id="PF02542">
    <property type="entry name" value="YgbB"/>
    <property type="match status" value="1"/>
</dbReference>
<dbReference type="PANTHER" id="PTHR43181">
    <property type="entry name" value="2-C-METHYL-D-ERYTHRITOL 2,4-CYCLODIPHOSPHATE SYNTHASE, CHLOROPLASTIC"/>
    <property type="match status" value="1"/>
</dbReference>
<name>A0A9D2NXT6_9FIRM</name>
<dbReference type="PANTHER" id="PTHR43181:SF1">
    <property type="entry name" value="2-C-METHYL-D-ERYTHRITOL 2,4-CYCLODIPHOSPHATE SYNTHASE, CHLOROPLASTIC"/>
    <property type="match status" value="1"/>
</dbReference>
<feature type="binding site" evidence="8">
    <location>
        <begin position="35"/>
        <end position="36"/>
    </location>
    <ligand>
        <name>4-CDP-2-C-methyl-D-erythritol 2-phosphate</name>
        <dbReference type="ChEBI" id="CHEBI:57919"/>
    </ligand>
</feature>
<evidence type="ECO:0000256" key="9">
    <source>
        <dbReference type="RuleBase" id="RU004395"/>
    </source>
</evidence>
<dbReference type="InterPro" id="IPR020555">
    <property type="entry name" value="MECDP_synthase_CS"/>
</dbReference>
<evidence type="ECO:0000256" key="5">
    <source>
        <dbReference type="ARBA" id="ARBA00022723"/>
    </source>
</evidence>
<reference evidence="11" key="2">
    <citation type="submission" date="2021-04" db="EMBL/GenBank/DDBJ databases">
        <authorList>
            <person name="Gilroy R."/>
        </authorList>
    </citation>
    <scope>NUCLEOTIDE SEQUENCE</scope>
    <source>
        <strain evidence="11">ChiGjej1B1-1692</strain>
    </source>
</reference>
<dbReference type="GO" id="GO:0008685">
    <property type="term" value="F:2-C-methyl-D-erythritol 2,4-cyclodiphosphate synthase activity"/>
    <property type="evidence" value="ECO:0007669"/>
    <property type="project" value="UniProtKB-UniRule"/>
</dbReference>
<comment type="subunit">
    <text evidence="8">Homotrimer.</text>
</comment>
<evidence type="ECO:0000256" key="4">
    <source>
        <dbReference type="ARBA" id="ARBA00012579"/>
    </source>
</evidence>
<feature type="binding site" evidence="8">
    <location>
        <begin position="62"/>
        <end position="66"/>
    </location>
    <ligand>
        <name>4-CDP-2-C-methyl-D-erythritol 2-phosphate</name>
        <dbReference type="ChEBI" id="CHEBI:57919"/>
    </ligand>
</feature>
<comment type="caution">
    <text evidence="8">Lacks conserved residue(s) required for the propagation of feature annotation.</text>
</comment>
<dbReference type="Proteomes" id="UP000823894">
    <property type="component" value="Unassembled WGS sequence"/>
</dbReference>
<dbReference type="EC" id="4.6.1.12" evidence="4 8"/>
<dbReference type="InterPro" id="IPR036571">
    <property type="entry name" value="MECDP_synthase_sf"/>
</dbReference>
<comment type="caution">
    <text evidence="11">The sequence shown here is derived from an EMBL/GenBank/DDBJ whole genome shotgun (WGS) entry which is preliminary data.</text>
</comment>
<protein>
    <recommendedName>
        <fullName evidence="4 8">2-C-methyl-D-erythritol 2,4-cyclodiphosphate synthase</fullName>
        <shortName evidence="8">MECDP-synthase</shortName>
        <shortName evidence="8">MECPP-synthase</shortName>
        <shortName evidence="8">MECPS</shortName>
        <ecNumber evidence="4 8">4.6.1.12</ecNumber>
    </recommendedName>
</protein>